<dbReference type="Gene3D" id="3.40.50.300">
    <property type="entry name" value="P-loop containing nucleotide triphosphate hydrolases"/>
    <property type="match status" value="1"/>
</dbReference>
<dbReference type="InterPro" id="IPR027417">
    <property type="entry name" value="P-loop_NTPase"/>
</dbReference>
<organism evidence="4 5">
    <name type="scientific">Alectoria fallacina</name>
    <dbReference type="NCBI Taxonomy" id="1903189"/>
    <lineage>
        <taxon>Eukaryota</taxon>
        <taxon>Fungi</taxon>
        <taxon>Dikarya</taxon>
        <taxon>Ascomycota</taxon>
        <taxon>Pezizomycotina</taxon>
        <taxon>Lecanoromycetes</taxon>
        <taxon>OSLEUM clade</taxon>
        <taxon>Lecanoromycetidae</taxon>
        <taxon>Lecanorales</taxon>
        <taxon>Lecanorineae</taxon>
        <taxon>Parmeliaceae</taxon>
        <taxon>Alectoria</taxon>
    </lineage>
</organism>
<gene>
    <name evidence="4" type="ORF">ALECFALPRED_010709</name>
</gene>
<evidence type="ECO:0000259" key="3">
    <source>
        <dbReference type="Pfam" id="PF01926"/>
    </source>
</evidence>
<proteinExistence type="predicted"/>
<dbReference type="GO" id="GO:0005525">
    <property type="term" value="F:GTP binding"/>
    <property type="evidence" value="ECO:0007669"/>
    <property type="project" value="InterPro"/>
</dbReference>
<dbReference type="SUPFAM" id="SSF52540">
    <property type="entry name" value="P-loop containing nucleoside triphosphate hydrolases"/>
    <property type="match status" value="1"/>
</dbReference>
<evidence type="ECO:0000256" key="2">
    <source>
        <dbReference type="SAM" id="Phobius"/>
    </source>
</evidence>
<evidence type="ECO:0000256" key="1">
    <source>
        <dbReference type="SAM" id="MobiDB-lite"/>
    </source>
</evidence>
<dbReference type="Proteomes" id="UP000664203">
    <property type="component" value="Unassembled WGS sequence"/>
</dbReference>
<keyword evidence="2" id="KW-0812">Transmembrane</keyword>
<protein>
    <recommendedName>
        <fullName evidence="3">G domain-containing protein</fullName>
    </recommendedName>
</protein>
<feature type="transmembrane region" description="Helical" evidence="2">
    <location>
        <begin position="371"/>
        <end position="392"/>
    </location>
</feature>
<dbReference type="InterPro" id="IPR006073">
    <property type="entry name" value="GTP-bd"/>
</dbReference>
<sequence length="496" mass="55238">NVFFDSKVLSYRNDIEELRSTVLVKDVFWSERETVDIEEPGAIRILVCGNTGVGKSTLINEVFGEEVTKASERARGVHDVKNSIICQHRPGLILHDSGGFESGGDKEFQQVKEFIIEMSNVTEMKDRLHVIWFCIEMNSPRVQQKAAIEFFTIVSQNSDIPIVVVQTKKDEFWDLQFGKARKKFVNLAEMEAYADEELRERMVLIEEELSDIKGGRCDSVVAVSKEDHKSIQELTEETARCFDHEKVRMLYIAAQVARIDLKVDLAVTKTMQIYERILKTAGGVSAVPLGNTTCRVTVAVVVCKAVVNAFGVPSVTAATVQQIVKNVIWDDMGRNFRVLTADCIATVGLLGTLSLWGAPVFLAASAVNIPIVIPAMAELVLILSCDAILILVRAFEDCTHQCLGQPLMKDVEKAALAYRQFAKQVHQEIKDLIAKFNIIKVFQVAKIKIGVEKILEKYTQLFVEQSEVGASQHGSNHGSEFSSVSSIEIEKAQKAR</sequence>
<evidence type="ECO:0000313" key="5">
    <source>
        <dbReference type="Proteomes" id="UP000664203"/>
    </source>
</evidence>
<feature type="region of interest" description="Disordered" evidence="1">
    <location>
        <begin position="471"/>
        <end position="496"/>
    </location>
</feature>
<dbReference type="CDD" id="cd00882">
    <property type="entry name" value="Ras_like_GTPase"/>
    <property type="match status" value="1"/>
</dbReference>
<evidence type="ECO:0000313" key="4">
    <source>
        <dbReference type="EMBL" id="CAF9943154.1"/>
    </source>
</evidence>
<feature type="non-terminal residue" evidence="4">
    <location>
        <position position="1"/>
    </location>
</feature>
<dbReference type="Pfam" id="PF01926">
    <property type="entry name" value="MMR_HSR1"/>
    <property type="match status" value="1"/>
</dbReference>
<dbReference type="AlphaFoldDB" id="A0A8H3JA04"/>
<accession>A0A8H3JA04</accession>
<name>A0A8H3JA04_9LECA</name>
<keyword evidence="5" id="KW-1185">Reference proteome</keyword>
<feature type="domain" description="G" evidence="3">
    <location>
        <begin position="44"/>
        <end position="167"/>
    </location>
</feature>
<comment type="caution">
    <text evidence="4">The sequence shown here is derived from an EMBL/GenBank/DDBJ whole genome shotgun (WGS) entry which is preliminary data.</text>
</comment>
<dbReference type="OrthoDB" id="59699at2759"/>
<dbReference type="EMBL" id="CAJPDR010000908">
    <property type="protein sequence ID" value="CAF9943154.1"/>
    <property type="molecule type" value="Genomic_DNA"/>
</dbReference>
<keyword evidence="2" id="KW-0472">Membrane</keyword>
<feature type="transmembrane region" description="Helical" evidence="2">
    <location>
        <begin position="344"/>
        <end position="364"/>
    </location>
</feature>
<keyword evidence="2" id="KW-1133">Transmembrane helix</keyword>
<reference evidence="4" key="1">
    <citation type="submission" date="2021-03" db="EMBL/GenBank/DDBJ databases">
        <authorList>
            <person name="Tagirdzhanova G."/>
        </authorList>
    </citation>
    <scope>NUCLEOTIDE SEQUENCE</scope>
</reference>